<organism evidence="2 3">
    <name type="scientific">Candidatus Faecivivens stercoravium</name>
    <dbReference type="NCBI Taxonomy" id="2840803"/>
    <lineage>
        <taxon>Bacteria</taxon>
        <taxon>Bacillati</taxon>
        <taxon>Bacillota</taxon>
        <taxon>Clostridia</taxon>
        <taxon>Eubacteriales</taxon>
        <taxon>Oscillospiraceae</taxon>
        <taxon>Oscillospiraceae incertae sedis</taxon>
        <taxon>Candidatus Faecivivens</taxon>
    </lineage>
</organism>
<feature type="domain" description="Phospholipase C/D" evidence="1">
    <location>
        <begin position="20"/>
        <end position="128"/>
    </location>
</feature>
<dbReference type="Pfam" id="PF00882">
    <property type="entry name" value="Zn_dep_PLPC"/>
    <property type="match status" value="1"/>
</dbReference>
<reference evidence="2" key="2">
    <citation type="journal article" date="2021" name="PeerJ">
        <title>Extensive microbial diversity within the chicken gut microbiome revealed by metagenomics and culture.</title>
        <authorList>
            <person name="Gilroy R."/>
            <person name="Ravi A."/>
            <person name="Getino M."/>
            <person name="Pursley I."/>
            <person name="Horton D.L."/>
            <person name="Alikhan N.F."/>
            <person name="Baker D."/>
            <person name="Gharbi K."/>
            <person name="Hall N."/>
            <person name="Watson M."/>
            <person name="Adriaenssens E.M."/>
            <person name="Foster-Nyarko E."/>
            <person name="Jarju S."/>
            <person name="Secka A."/>
            <person name="Antonio M."/>
            <person name="Oren A."/>
            <person name="Chaudhuri R.R."/>
            <person name="La Ragione R."/>
            <person name="Hildebrand F."/>
            <person name="Pallen M.J."/>
        </authorList>
    </citation>
    <scope>NUCLEOTIDE SEQUENCE</scope>
    <source>
        <strain evidence="2">CHK189-12415</strain>
    </source>
</reference>
<dbReference type="EMBL" id="DVHA01000308">
    <property type="protein sequence ID" value="HIR61804.1"/>
    <property type="molecule type" value="Genomic_DNA"/>
</dbReference>
<evidence type="ECO:0000313" key="3">
    <source>
        <dbReference type="Proteomes" id="UP000824241"/>
    </source>
</evidence>
<dbReference type="Proteomes" id="UP000824241">
    <property type="component" value="Unassembled WGS sequence"/>
</dbReference>
<evidence type="ECO:0000313" key="2">
    <source>
        <dbReference type="EMBL" id="HIR61804.1"/>
    </source>
</evidence>
<name>A0A9D1DZT3_9FIRM</name>
<evidence type="ECO:0000259" key="1">
    <source>
        <dbReference type="Pfam" id="PF00882"/>
    </source>
</evidence>
<gene>
    <name evidence="2" type="ORF">IAB37_09550</name>
</gene>
<sequence length="209" mass="23383">MQFNCHIRLGKLLSREFNIRGAAKAAFLWGNVEPDIAFTSHFCRRTAEQLEGHNYPLASRKAARLMRKLPADGARSLKDFFRLGKICHYAADCFTWPHNPDYPGTLSAHISYEQKMSAAFHGYIPPDGLEAEKDLPVSEILDAAHIRYAAEDPSIARDLRFILAIGLKLAGAYAGSGEVVLEEMLTLPDCKEPDETVREIDSELLPRLI</sequence>
<dbReference type="AlphaFoldDB" id="A0A9D1DZT3"/>
<proteinExistence type="predicted"/>
<dbReference type="InterPro" id="IPR029002">
    <property type="entry name" value="PLPC/GPLD1"/>
</dbReference>
<reference evidence="2" key="1">
    <citation type="submission" date="2020-10" db="EMBL/GenBank/DDBJ databases">
        <authorList>
            <person name="Gilroy R."/>
        </authorList>
    </citation>
    <scope>NUCLEOTIDE SEQUENCE</scope>
    <source>
        <strain evidence="2">CHK189-12415</strain>
    </source>
</reference>
<protein>
    <submittedName>
        <fullName evidence="2">Zinc dependent phospholipase C family protein</fullName>
    </submittedName>
</protein>
<accession>A0A9D1DZT3</accession>
<comment type="caution">
    <text evidence="2">The sequence shown here is derived from an EMBL/GenBank/DDBJ whole genome shotgun (WGS) entry which is preliminary data.</text>
</comment>